<keyword evidence="3 5" id="KW-1133">Transmembrane helix</keyword>
<evidence type="ECO:0000256" key="5">
    <source>
        <dbReference type="SAM" id="Phobius"/>
    </source>
</evidence>
<name>A0A9Y2P764_9RHOB</name>
<dbReference type="Pfam" id="PF04191">
    <property type="entry name" value="PEMT"/>
    <property type="match status" value="1"/>
</dbReference>
<comment type="subcellular location">
    <subcellularLocation>
        <location evidence="1">Endomembrane system</location>
        <topology evidence="1">Multi-pass membrane protein</topology>
    </subcellularLocation>
</comment>
<dbReference type="GO" id="GO:0032259">
    <property type="term" value="P:methylation"/>
    <property type="evidence" value="ECO:0007669"/>
    <property type="project" value="UniProtKB-KW"/>
</dbReference>
<keyword evidence="7" id="KW-1185">Reference proteome</keyword>
<evidence type="ECO:0000256" key="3">
    <source>
        <dbReference type="ARBA" id="ARBA00022989"/>
    </source>
</evidence>
<feature type="transmembrane region" description="Helical" evidence="5">
    <location>
        <begin position="38"/>
        <end position="56"/>
    </location>
</feature>
<dbReference type="Gene3D" id="1.20.120.1630">
    <property type="match status" value="1"/>
</dbReference>
<accession>A0A9Y2P764</accession>
<evidence type="ECO:0000256" key="4">
    <source>
        <dbReference type="ARBA" id="ARBA00023136"/>
    </source>
</evidence>
<keyword evidence="6" id="KW-0808">Transferase</keyword>
<protein>
    <submittedName>
        <fullName evidence="6">Isoprenylcysteine carboxylmethyltransferase family protein</fullName>
        <ecNumber evidence="6">2.1.1.100</ecNumber>
        <ecNumber evidence="6">2.1.1.334</ecNumber>
    </submittedName>
</protein>
<dbReference type="AlphaFoldDB" id="A0A9Y2P764"/>
<feature type="transmembrane region" description="Helical" evidence="5">
    <location>
        <begin position="92"/>
        <end position="118"/>
    </location>
</feature>
<keyword evidence="4 5" id="KW-0472">Membrane</keyword>
<dbReference type="EC" id="2.1.1.334" evidence="6"/>
<dbReference type="GO" id="GO:0004671">
    <property type="term" value="F:protein C-terminal S-isoprenylcysteine carboxyl O-methyltransferase activity"/>
    <property type="evidence" value="ECO:0007669"/>
    <property type="project" value="UniProtKB-EC"/>
</dbReference>
<dbReference type="Proteomes" id="UP001238334">
    <property type="component" value="Chromosome"/>
</dbReference>
<dbReference type="KEGG" id="ppso:QPJ95_00495"/>
<keyword evidence="6" id="KW-0489">Methyltransferase</keyword>
<organism evidence="6 7">
    <name type="scientific">Parasedimentitalea psychrophila</name>
    <dbReference type="NCBI Taxonomy" id="2997337"/>
    <lineage>
        <taxon>Bacteria</taxon>
        <taxon>Pseudomonadati</taxon>
        <taxon>Pseudomonadota</taxon>
        <taxon>Alphaproteobacteria</taxon>
        <taxon>Rhodobacterales</taxon>
        <taxon>Paracoccaceae</taxon>
        <taxon>Parasedimentitalea</taxon>
    </lineage>
</organism>
<dbReference type="GO" id="GO:0012505">
    <property type="term" value="C:endomembrane system"/>
    <property type="evidence" value="ECO:0007669"/>
    <property type="project" value="UniProtKB-SubCell"/>
</dbReference>
<evidence type="ECO:0000256" key="2">
    <source>
        <dbReference type="ARBA" id="ARBA00022692"/>
    </source>
</evidence>
<evidence type="ECO:0000313" key="7">
    <source>
        <dbReference type="Proteomes" id="UP001238334"/>
    </source>
</evidence>
<dbReference type="InterPro" id="IPR007318">
    <property type="entry name" value="Phopholipid_MeTrfase"/>
</dbReference>
<keyword evidence="2 5" id="KW-0812">Transmembrane</keyword>
<evidence type="ECO:0000313" key="6">
    <source>
        <dbReference type="EMBL" id="WIY25470.1"/>
    </source>
</evidence>
<dbReference type="EMBL" id="CP127247">
    <property type="protein sequence ID" value="WIY25470.1"/>
    <property type="molecule type" value="Genomic_DNA"/>
</dbReference>
<dbReference type="PANTHER" id="PTHR12714">
    <property type="entry name" value="PROTEIN-S ISOPRENYLCYSTEINE O-METHYLTRANSFERASE"/>
    <property type="match status" value="1"/>
</dbReference>
<proteinExistence type="predicted"/>
<dbReference type="EC" id="2.1.1.100" evidence="6"/>
<gene>
    <name evidence="6" type="ORF">QPJ95_00495</name>
</gene>
<sequence length="149" mass="17127">MQRLDLPPLWLLGCVLGAWAQARFLSLGLGFGDGWADFLSGLLIGGGLLLTALAVYEMRRQRTTVLPHKTPSHLVQSGIFSRSRNPIYLGDVLILAGFILWFDAVLSLPMIPLFTWILEKRFIVPEENRMRRAFRAEWGRYEQKTRRWV</sequence>
<evidence type="ECO:0000256" key="1">
    <source>
        <dbReference type="ARBA" id="ARBA00004127"/>
    </source>
</evidence>
<reference evidence="6 7" key="1">
    <citation type="submission" date="2023-06" db="EMBL/GenBank/DDBJ databases">
        <title>Parasedimentitalea psychrophila sp. nov., a psychrophilic bacterium isolated from deep-sea sediment.</title>
        <authorList>
            <person name="Li A."/>
        </authorList>
    </citation>
    <scope>NUCLEOTIDE SEQUENCE [LARGE SCALE GENOMIC DNA]</scope>
    <source>
        <strain evidence="6 7">QS115</strain>
    </source>
</reference>
<dbReference type="PANTHER" id="PTHR12714:SF9">
    <property type="entry name" value="PROTEIN-S-ISOPRENYLCYSTEINE O-METHYLTRANSFERASE"/>
    <property type="match status" value="1"/>
</dbReference>
<dbReference type="RefSeq" id="WP_270918652.1">
    <property type="nucleotide sequence ID" value="NZ_CP127247.1"/>
</dbReference>